<feature type="compositionally biased region" description="Low complexity" evidence="1">
    <location>
        <begin position="185"/>
        <end position="202"/>
    </location>
</feature>
<dbReference type="AlphaFoldDB" id="A0AAN8MP06"/>
<feature type="region of interest" description="Disordered" evidence="1">
    <location>
        <begin position="185"/>
        <end position="247"/>
    </location>
</feature>
<evidence type="ECO:0000313" key="3">
    <source>
        <dbReference type="EMBL" id="KAK6342376.1"/>
    </source>
</evidence>
<gene>
    <name evidence="3" type="ORF">TWF718_007776</name>
</gene>
<dbReference type="PROSITE" id="PS50234">
    <property type="entry name" value="VWFA"/>
    <property type="match status" value="1"/>
</dbReference>
<feature type="compositionally biased region" description="Basic and acidic residues" evidence="1">
    <location>
        <begin position="933"/>
        <end position="942"/>
    </location>
</feature>
<name>A0AAN8MP06_9PEZI</name>
<dbReference type="InterPro" id="IPR036465">
    <property type="entry name" value="vWFA_dom_sf"/>
</dbReference>
<evidence type="ECO:0000313" key="4">
    <source>
        <dbReference type="Proteomes" id="UP001313282"/>
    </source>
</evidence>
<protein>
    <recommendedName>
        <fullName evidence="2">VWFA domain-containing protein</fullName>
    </recommendedName>
</protein>
<evidence type="ECO:0000259" key="2">
    <source>
        <dbReference type="PROSITE" id="PS50234"/>
    </source>
</evidence>
<feature type="region of interest" description="Disordered" evidence="1">
    <location>
        <begin position="1066"/>
        <end position="1098"/>
    </location>
</feature>
<dbReference type="Gene3D" id="3.40.50.410">
    <property type="entry name" value="von Willebrand factor, type A domain"/>
    <property type="match status" value="1"/>
</dbReference>
<feature type="region of interest" description="Disordered" evidence="1">
    <location>
        <begin position="1"/>
        <end position="110"/>
    </location>
</feature>
<dbReference type="EMBL" id="JAVHNR010000005">
    <property type="protein sequence ID" value="KAK6342376.1"/>
    <property type="molecule type" value="Genomic_DNA"/>
</dbReference>
<reference evidence="3 4" key="1">
    <citation type="submission" date="2019-10" db="EMBL/GenBank/DDBJ databases">
        <authorList>
            <person name="Palmer J.M."/>
        </authorList>
    </citation>
    <scope>NUCLEOTIDE SEQUENCE [LARGE SCALE GENOMIC DNA]</scope>
    <source>
        <strain evidence="3 4">TWF718</strain>
    </source>
</reference>
<sequence length="1113" mass="121972">MSGHEKHHPDRPLPAMPVTPRPPISSVPTKELKPVKNRDKNNRNRLKKNSARKSADRLTLSSSSSSSGSGGGQDATTPRCASARLGDPDITPKPLNITKALPVDPPASRGSVDLQVRETMQSRWSTSTSDVASGVSRKESKKKIFGITIPFKRRVKSEQMPARLKISSGFFGGRFAGSKLSLSLSSPKYNNNNGNNINNNNAAERERERQWQSSRASSTMTAQGQDGALSDDDTPTNHHRFDNNYMHDEQTLRSRIPQRRHTLTGSLLGMSDVVADYDLVKSPSRRSSVSIYSSSYPDKRVSVQNFLSLFPKPPKRESADVMQMLTRNSTMPYIPETNEYIRGQPTRGFSNPLPINMRSSHLQLPNQWQTNSNYYQSPYNHPAMSSVLSPDSYTTPLKRKPVHVPNSEPRSILYNVAHKKPVLSYLDLQVTADIDTIEIGEEREIWLAIELNGSLANNRDVAHSKANSLDVLFLLDLSQNMSEQAVATMKSTVGYILENISGSRSDSFGMAAFTSTSACEVLMPMAPCSHQAKHRAFSLLDNARTTSDPFIVENSISNVVRAACSMFMPGFQGKNKNLIIFSSAVPANQSSMADVGGFEDVRIHVIGVGCVYWPISEVIYADSRDGGGGFCFPTSMMDVTTLEDDHSTKLQAITRRFVRALRSAESIGMMRDVTLTLKPAKNSKIKAVIGKTELATLRPGERATIMVRMEVTSIYQKHHSLSEDGLEALEEGLYATLGMEKMRILQVDVGYKHSLLPAGTILTTTATADATIVKKNSPWNLRYSGPSRASSIYESDASRRARIPHLLGNISPTPRQNFVRKALIQKIVSEHKNPKDALIAIENIARTTEEKDLDYCNVVRELRYQIRIWNGRRRGRVLGFGSGVGVEVGGGDLNFRGIDIAGFRVSSAPGRVAAGEGEKRLIRPFSFEGRAETSLDTERFESKEEEEDVGPWTPGLTNGSNSVDEEAEMVGRVGYAIGGYEGDEEEGEVGGLRGGRKFEGDKQVGSSPMTVISFDQRRQQQRPDDSATRLWRRIERAGEGGSIGGGSSIIDNVSVLEGVEGIVGSKDLKKEGKGGGGDGGGDGGEDGGEVMRVVSPAGTLRDIKETEFSPFMI</sequence>
<feature type="region of interest" description="Disordered" evidence="1">
    <location>
        <begin position="933"/>
        <end position="962"/>
    </location>
</feature>
<keyword evidence="4" id="KW-1185">Reference proteome</keyword>
<comment type="caution">
    <text evidence="3">The sequence shown here is derived from an EMBL/GenBank/DDBJ whole genome shotgun (WGS) entry which is preliminary data.</text>
</comment>
<feature type="compositionally biased region" description="Pro residues" evidence="1">
    <location>
        <begin position="12"/>
        <end position="25"/>
    </location>
</feature>
<feature type="compositionally biased region" description="Basic and acidic residues" evidence="1">
    <location>
        <begin position="30"/>
        <end position="42"/>
    </location>
</feature>
<dbReference type="Proteomes" id="UP001313282">
    <property type="component" value="Unassembled WGS sequence"/>
</dbReference>
<organism evidence="3 4">
    <name type="scientific">Orbilia javanica</name>
    <dbReference type="NCBI Taxonomy" id="47235"/>
    <lineage>
        <taxon>Eukaryota</taxon>
        <taxon>Fungi</taxon>
        <taxon>Dikarya</taxon>
        <taxon>Ascomycota</taxon>
        <taxon>Pezizomycotina</taxon>
        <taxon>Orbiliomycetes</taxon>
        <taxon>Orbiliales</taxon>
        <taxon>Orbiliaceae</taxon>
        <taxon>Orbilia</taxon>
    </lineage>
</organism>
<feature type="domain" description="VWFA" evidence="2">
    <location>
        <begin position="470"/>
        <end position="657"/>
    </location>
</feature>
<dbReference type="SUPFAM" id="SSF53300">
    <property type="entry name" value="vWA-like"/>
    <property type="match status" value="1"/>
</dbReference>
<proteinExistence type="predicted"/>
<feature type="compositionally biased region" description="Basic and acidic residues" evidence="1">
    <location>
        <begin position="235"/>
        <end position="247"/>
    </location>
</feature>
<dbReference type="InterPro" id="IPR002035">
    <property type="entry name" value="VWF_A"/>
</dbReference>
<accession>A0AAN8MP06</accession>
<evidence type="ECO:0000256" key="1">
    <source>
        <dbReference type="SAM" id="MobiDB-lite"/>
    </source>
</evidence>